<dbReference type="PRINTS" id="PR01438">
    <property type="entry name" value="UNVRSLSTRESS"/>
</dbReference>
<dbReference type="InterPro" id="IPR006015">
    <property type="entry name" value="Universal_stress_UspA"/>
</dbReference>
<comment type="similarity">
    <text evidence="1">Belongs to the universal stress protein A family.</text>
</comment>
<proteinExistence type="inferred from homology"/>
<dbReference type="SUPFAM" id="SSF52402">
    <property type="entry name" value="Adenine nucleotide alpha hydrolases-like"/>
    <property type="match status" value="1"/>
</dbReference>
<dbReference type="OrthoDB" id="105697at2157"/>
<dbReference type="STRING" id="644295.Metev_1369"/>
<dbReference type="AlphaFoldDB" id="D7E9F5"/>
<evidence type="ECO:0000313" key="3">
    <source>
        <dbReference type="EMBL" id="ADI74227.1"/>
    </source>
</evidence>
<dbReference type="CDD" id="cd00293">
    <property type="entry name" value="USP-like"/>
    <property type="match status" value="1"/>
</dbReference>
<sequence>MSNNKHYADILIATDGSEYSKMAVNSGIKFAKSFGAKVHAIYVINVRWEREVYNYLRKKGEQATNEVKQLGDKNNVEVKTQLLEGDPAEQIIDYAENNDIDLIVMGTHGESGISRFLMGSVAQKVVRKSSTEVLISKI</sequence>
<dbReference type="Pfam" id="PF00582">
    <property type="entry name" value="Usp"/>
    <property type="match status" value="1"/>
</dbReference>
<accession>D7E9F5</accession>
<evidence type="ECO:0000259" key="2">
    <source>
        <dbReference type="Pfam" id="PF00582"/>
    </source>
</evidence>
<dbReference type="Proteomes" id="UP000000391">
    <property type="component" value="Chromosome"/>
</dbReference>
<dbReference type="InterPro" id="IPR006016">
    <property type="entry name" value="UspA"/>
</dbReference>
<dbReference type="PANTHER" id="PTHR46268">
    <property type="entry name" value="STRESS RESPONSE PROTEIN NHAX"/>
    <property type="match status" value="1"/>
</dbReference>
<evidence type="ECO:0000256" key="1">
    <source>
        <dbReference type="ARBA" id="ARBA00008791"/>
    </source>
</evidence>
<feature type="domain" description="UspA" evidence="2">
    <location>
        <begin position="7"/>
        <end position="136"/>
    </location>
</feature>
<dbReference type="RefSeq" id="WP_013194792.1">
    <property type="nucleotide sequence ID" value="NC_014253.1"/>
</dbReference>
<dbReference type="PIRSF" id="PIRSF006276">
    <property type="entry name" value="UspA"/>
    <property type="match status" value="1"/>
</dbReference>
<evidence type="ECO:0000313" key="4">
    <source>
        <dbReference type="Proteomes" id="UP000000391"/>
    </source>
</evidence>
<dbReference type="GeneID" id="9347004"/>
<dbReference type="HOGENOM" id="CLU_049301_11_1_2"/>
<name>D7E9F5_METEZ</name>
<dbReference type="EMBL" id="CP002069">
    <property type="protein sequence ID" value="ADI74227.1"/>
    <property type="molecule type" value="Genomic_DNA"/>
</dbReference>
<dbReference type="Gene3D" id="3.40.50.620">
    <property type="entry name" value="HUPs"/>
    <property type="match status" value="1"/>
</dbReference>
<reference evidence="3 4" key="1">
    <citation type="submission" date="2010-06" db="EMBL/GenBank/DDBJ databases">
        <title>Complete sequence chromosome of Methanohalobium evestigatum Z-7303.</title>
        <authorList>
            <consortium name="US DOE Joint Genome Institute"/>
            <person name="Lucas S."/>
            <person name="Copeland A."/>
            <person name="Lapidus A."/>
            <person name="Cheng J.-F."/>
            <person name="Bruce D."/>
            <person name="Goodwin L."/>
            <person name="Pitluck S."/>
            <person name="Saunders E."/>
            <person name="Detter J.C."/>
            <person name="Han C."/>
            <person name="Tapia R."/>
            <person name="Land M."/>
            <person name="Hauser L."/>
            <person name="Kyrpides N."/>
            <person name="Mikhailova N."/>
            <person name="Sieprawska-Lupa M."/>
            <person name="Whitman W.B."/>
            <person name="Anderson I."/>
            <person name="Woyke T."/>
        </authorList>
    </citation>
    <scope>NUCLEOTIDE SEQUENCE [LARGE SCALE GENOMIC DNA]</scope>
    <source>
        <strain evidence="4">ATCC BAA-1072 / DSM 3721 / NBRC 107634 / OCM 161 / Z-7303</strain>
    </source>
</reference>
<organism evidence="3 4">
    <name type="scientific">Methanohalobium evestigatum (strain ATCC BAA-1072 / DSM 3721 / NBRC 107634 / OCM 161 / Z-7303)</name>
    <dbReference type="NCBI Taxonomy" id="644295"/>
    <lineage>
        <taxon>Archaea</taxon>
        <taxon>Methanobacteriati</taxon>
        <taxon>Methanobacteriota</taxon>
        <taxon>Stenosarchaea group</taxon>
        <taxon>Methanomicrobia</taxon>
        <taxon>Methanosarcinales</taxon>
        <taxon>Methanosarcinaceae</taxon>
        <taxon>Methanohalobium</taxon>
    </lineage>
</organism>
<keyword evidence="4" id="KW-1185">Reference proteome</keyword>
<dbReference type="KEGG" id="mev:Metev_1369"/>
<dbReference type="InterPro" id="IPR014729">
    <property type="entry name" value="Rossmann-like_a/b/a_fold"/>
</dbReference>
<protein>
    <submittedName>
        <fullName evidence="3">UspA domain protein</fullName>
    </submittedName>
</protein>
<gene>
    <name evidence="3" type="ordered locus">Metev_1369</name>
</gene>
<dbReference type="PANTHER" id="PTHR46268:SF6">
    <property type="entry name" value="UNIVERSAL STRESS PROTEIN UP12"/>
    <property type="match status" value="1"/>
</dbReference>